<feature type="chain" id="PRO_5042872604" evidence="1">
    <location>
        <begin position="22"/>
        <end position="179"/>
    </location>
</feature>
<reference evidence="2 3" key="1">
    <citation type="submission" date="2024-02" db="EMBL/GenBank/DDBJ databases">
        <title>Chromosome-scale genome assembly of the rough periwinkle Littorina saxatilis.</title>
        <authorList>
            <person name="De Jode A."/>
            <person name="Faria R."/>
            <person name="Formenti G."/>
            <person name="Sims Y."/>
            <person name="Smith T.P."/>
            <person name="Tracey A."/>
            <person name="Wood J.M.D."/>
            <person name="Zagrodzka Z.B."/>
            <person name="Johannesson K."/>
            <person name="Butlin R.K."/>
            <person name="Leder E.H."/>
        </authorList>
    </citation>
    <scope>NUCLEOTIDE SEQUENCE [LARGE SCALE GENOMIC DNA]</scope>
    <source>
        <strain evidence="2">Snail1</strain>
        <tissue evidence="2">Muscle</tissue>
    </source>
</reference>
<accession>A0AAN9AIZ5</accession>
<evidence type="ECO:0000313" key="2">
    <source>
        <dbReference type="EMBL" id="KAK7087689.1"/>
    </source>
</evidence>
<sequence length="179" mass="18643">MAAFRIIVITALVVCSSFSDAQSGHQSVAQLATSLLTLSDDMFEQSTTSGIDIGALPSDVITLSQAAGLLLDSLPDPESDLTQHLFTLMQRADELLGVPDSDMTGMTNAFDMLIVSLEAVKDGLEDLISQGEGGDTSVSRKKRRVSTTGTGTGTACLCGCLFGRCLCGCLTVSVTVSVN</sequence>
<keyword evidence="1" id="KW-0732">Signal</keyword>
<name>A0AAN9AIZ5_9CAEN</name>
<dbReference type="Proteomes" id="UP001374579">
    <property type="component" value="Unassembled WGS sequence"/>
</dbReference>
<organism evidence="2 3">
    <name type="scientific">Littorina saxatilis</name>
    <dbReference type="NCBI Taxonomy" id="31220"/>
    <lineage>
        <taxon>Eukaryota</taxon>
        <taxon>Metazoa</taxon>
        <taxon>Spiralia</taxon>
        <taxon>Lophotrochozoa</taxon>
        <taxon>Mollusca</taxon>
        <taxon>Gastropoda</taxon>
        <taxon>Caenogastropoda</taxon>
        <taxon>Littorinimorpha</taxon>
        <taxon>Littorinoidea</taxon>
        <taxon>Littorinidae</taxon>
        <taxon>Littorina</taxon>
    </lineage>
</organism>
<dbReference type="AlphaFoldDB" id="A0AAN9AIZ5"/>
<evidence type="ECO:0000313" key="3">
    <source>
        <dbReference type="Proteomes" id="UP001374579"/>
    </source>
</evidence>
<evidence type="ECO:0000256" key="1">
    <source>
        <dbReference type="SAM" id="SignalP"/>
    </source>
</evidence>
<protein>
    <submittedName>
        <fullName evidence="2">Uncharacterized protein</fullName>
    </submittedName>
</protein>
<proteinExistence type="predicted"/>
<keyword evidence="3" id="KW-1185">Reference proteome</keyword>
<gene>
    <name evidence="2" type="ORF">V1264_021706</name>
</gene>
<comment type="caution">
    <text evidence="2">The sequence shown here is derived from an EMBL/GenBank/DDBJ whole genome shotgun (WGS) entry which is preliminary data.</text>
</comment>
<dbReference type="EMBL" id="JBAMIC010004070">
    <property type="protein sequence ID" value="KAK7087689.1"/>
    <property type="molecule type" value="Genomic_DNA"/>
</dbReference>
<feature type="signal peptide" evidence="1">
    <location>
        <begin position="1"/>
        <end position="21"/>
    </location>
</feature>